<dbReference type="InterPro" id="IPR004143">
    <property type="entry name" value="BPL_LPL_catalytic"/>
</dbReference>
<dbReference type="InterPro" id="IPR004408">
    <property type="entry name" value="Biotin_CoA_COase_ligase"/>
</dbReference>
<keyword evidence="1 3" id="KW-0436">Ligase</keyword>
<sequence>MIMPEFDQQKFAAAYQAIRLADPLQEEMAAQLRCYDCLASTNQTAWEWVAQQAPAGTAILALEQTAGRGQRGHTWVSTVGGLYLSVILYPAIAPTDTNQLTISTAWGIARALREIPGQLGRTATQIPVQIKWLNDLILQGKKLGGILTETRMQGTQLKAAVVGIGLNWQNAIPETGITLHDFLHNYSDPPVDSLEMLTALALHGTLVGFTRLHHQGIAAIVPEYNALLAYRDRPLIVNEKTGTILGINPTGDLRFRVDSDGSNEILIKPGTINLGYTL</sequence>
<evidence type="ECO:0000256" key="1">
    <source>
        <dbReference type="ARBA" id="ARBA00022598"/>
    </source>
</evidence>
<feature type="domain" description="BPL/LPL catalytic" evidence="2">
    <location>
        <begin position="33"/>
        <end position="212"/>
    </location>
</feature>
<dbReference type="GO" id="GO:0005737">
    <property type="term" value="C:cytoplasm"/>
    <property type="evidence" value="ECO:0007669"/>
    <property type="project" value="TreeGrafter"/>
</dbReference>
<dbReference type="PROSITE" id="PS51733">
    <property type="entry name" value="BPL_LPL_CATALYTIC"/>
    <property type="match status" value="1"/>
</dbReference>
<name>A0A7C3PF55_9CYAN</name>
<dbReference type="EMBL" id="DSRU01000139">
    <property type="protein sequence ID" value="HFM98039.1"/>
    <property type="molecule type" value="Genomic_DNA"/>
</dbReference>
<dbReference type="EC" id="6.3.4.15" evidence="3"/>
<dbReference type="Gene3D" id="3.30.930.10">
    <property type="entry name" value="Bira Bifunctional Protein, Domain 2"/>
    <property type="match status" value="1"/>
</dbReference>
<protein>
    <submittedName>
        <fullName evidence="3">Biotin--[acetyl-CoA-carboxylase] ligase</fullName>
        <ecNumber evidence="3">6.3.4.15</ecNumber>
    </submittedName>
</protein>
<dbReference type="InterPro" id="IPR045864">
    <property type="entry name" value="aa-tRNA-synth_II/BPL/LPL"/>
</dbReference>
<reference evidence="3" key="1">
    <citation type="journal article" date="2020" name="mSystems">
        <title>Genome- and Community-Level Interaction Insights into Carbon Utilization and Element Cycling Functions of Hydrothermarchaeota in Hydrothermal Sediment.</title>
        <authorList>
            <person name="Zhou Z."/>
            <person name="Liu Y."/>
            <person name="Xu W."/>
            <person name="Pan J."/>
            <person name="Luo Z.H."/>
            <person name="Li M."/>
        </authorList>
    </citation>
    <scope>NUCLEOTIDE SEQUENCE [LARGE SCALE GENOMIC DNA]</scope>
    <source>
        <strain evidence="3">SpSt-418</strain>
    </source>
</reference>
<gene>
    <name evidence="3" type="ORF">ENR64_09850</name>
</gene>
<comment type="caution">
    <text evidence="3">The sequence shown here is derived from an EMBL/GenBank/DDBJ whole genome shotgun (WGS) entry which is preliminary data.</text>
</comment>
<dbReference type="PANTHER" id="PTHR12835:SF5">
    <property type="entry name" value="BIOTIN--PROTEIN LIGASE"/>
    <property type="match status" value="1"/>
</dbReference>
<evidence type="ECO:0000313" key="3">
    <source>
        <dbReference type="EMBL" id="HFM98039.1"/>
    </source>
</evidence>
<dbReference type="PANTHER" id="PTHR12835">
    <property type="entry name" value="BIOTIN PROTEIN LIGASE"/>
    <property type="match status" value="1"/>
</dbReference>
<dbReference type="NCBIfam" id="TIGR00121">
    <property type="entry name" value="birA_ligase"/>
    <property type="match status" value="1"/>
</dbReference>
<dbReference type="GO" id="GO:0004077">
    <property type="term" value="F:biotin--[biotin carboxyl-carrier protein] ligase activity"/>
    <property type="evidence" value="ECO:0007669"/>
    <property type="project" value="UniProtKB-EC"/>
</dbReference>
<dbReference type="CDD" id="cd16442">
    <property type="entry name" value="BPL"/>
    <property type="match status" value="1"/>
</dbReference>
<evidence type="ECO:0000259" key="2">
    <source>
        <dbReference type="PROSITE" id="PS51733"/>
    </source>
</evidence>
<dbReference type="SUPFAM" id="SSF55681">
    <property type="entry name" value="Class II aaRS and biotin synthetases"/>
    <property type="match status" value="1"/>
</dbReference>
<dbReference type="AlphaFoldDB" id="A0A7C3PF55"/>
<accession>A0A7C3PF55</accession>
<proteinExistence type="predicted"/>
<dbReference type="Pfam" id="PF03099">
    <property type="entry name" value="BPL_LplA_LipB"/>
    <property type="match status" value="1"/>
</dbReference>
<organism evidence="3">
    <name type="scientific">Oscillatoriales cyanobacterium SpSt-418</name>
    <dbReference type="NCBI Taxonomy" id="2282169"/>
    <lineage>
        <taxon>Bacteria</taxon>
        <taxon>Bacillati</taxon>
        <taxon>Cyanobacteriota</taxon>
        <taxon>Cyanophyceae</taxon>
        <taxon>Oscillatoriophycideae</taxon>
        <taxon>Oscillatoriales</taxon>
    </lineage>
</organism>